<evidence type="ECO:0000259" key="6">
    <source>
        <dbReference type="PROSITE" id="PS50893"/>
    </source>
</evidence>
<dbReference type="InterPro" id="IPR050166">
    <property type="entry name" value="ABC_transporter_ATP-bind"/>
</dbReference>
<dbReference type="Gene3D" id="3.40.50.300">
    <property type="entry name" value="P-loop containing nucleotide triphosphate hydrolases"/>
    <property type="match status" value="1"/>
</dbReference>
<dbReference type="EMBL" id="JABFDB010000033">
    <property type="protein sequence ID" value="NYZ23981.1"/>
    <property type="molecule type" value="Genomic_DNA"/>
</dbReference>
<feature type="domain" description="ABC transporter" evidence="6">
    <location>
        <begin position="23"/>
        <end position="255"/>
    </location>
</feature>
<dbReference type="SUPFAM" id="SSF52540">
    <property type="entry name" value="P-loop containing nucleoside triphosphate hydrolases"/>
    <property type="match status" value="1"/>
</dbReference>
<evidence type="ECO:0000256" key="5">
    <source>
        <dbReference type="SAM" id="MobiDB-lite"/>
    </source>
</evidence>
<evidence type="ECO:0000256" key="1">
    <source>
        <dbReference type="ARBA" id="ARBA00005417"/>
    </source>
</evidence>
<dbReference type="InterPro" id="IPR017871">
    <property type="entry name" value="ABC_transporter-like_CS"/>
</dbReference>
<dbReference type="PANTHER" id="PTHR42788">
    <property type="entry name" value="TAURINE IMPORT ATP-BINDING PROTEIN-RELATED"/>
    <property type="match status" value="1"/>
</dbReference>
<dbReference type="InterPro" id="IPR003439">
    <property type="entry name" value="ABC_transporter-like_ATP-bd"/>
</dbReference>
<dbReference type="InterPro" id="IPR027417">
    <property type="entry name" value="P-loop_NTPase"/>
</dbReference>
<reference evidence="7 8" key="1">
    <citation type="submission" date="2020-05" db="EMBL/GenBank/DDBJ databases">
        <title>Azospirillum oleiclasticum sp. nov, a nitrogen-fixing and heavy crude oil-emulsifying bacterium isolated from the crude oil of Yumen Oilfield.</title>
        <authorList>
            <person name="Wu D."/>
            <person name="Cai M."/>
            <person name="Zhang X."/>
        </authorList>
    </citation>
    <scope>NUCLEOTIDE SEQUENCE [LARGE SCALE GENOMIC DNA]</scope>
    <source>
        <strain evidence="7 8">ROY-1-1-2</strain>
    </source>
</reference>
<dbReference type="Pfam" id="PF00005">
    <property type="entry name" value="ABC_tran"/>
    <property type="match status" value="1"/>
</dbReference>
<keyword evidence="2" id="KW-0813">Transport</keyword>
<dbReference type="PROSITE" id="PS00211">
    <property type="entry name" value="ABC_TRANSPORTER_1"/>
    <property type="match status" value="1"/>
</dbReference>
<name>A0ABX2TI28_9PROT</name>
<dbReference type="InterPro" id="IPR003593">
    <property type="entry name" value="AAA+_ATPase"/>
</dbReference>
<keyword evidence="3" id="KW-0547">Nucleotide-binding</keyword>
<dbReference type="Proteomes" id="UP000584642">
    <property type="component" value="Unassembled WGS sequence"/>
</dbReference>
<dbReference type="PROSITE" id="PS50893">
    <property type="entry name" value="ABC_TRANSPORTER_2"/>
    <property type="match status" value="1"/>
</dbReference>
<evidence type="ECO:0000256" key="2">
    <source>
        <dbReference type="ARBA" id="ARBA00022448"/>
    </source>
</evidence>
<evidence type="ECO:0000313" key="8">
    <source>
        <dbReference type="Proteomes" id="UP000584642"/>
    </source>
</evidence>
<evidence type="ECO:0000313" key="7">
    <source>
        <dbReference type="EMBL" id="NYZ23981.1"/>
    </source>
</evidence>
<protein>
    <submittedName>
        <fullName evidence="7">ABC transporter ATP-binding protein</fullName>
    </submittedName>
</protein>
<dbReference type="GO" id="GO:0005524">
    <property type="term" value="F:ATP binding"/>
    <property type="evidence" value="ECO:0007669"/>
    <property type="project" value="UniProtKB-KW"/>
</dbReference>
<dbReference type="CDD" id="cd03293">
    <property type="entry name" value="ABC_NrtD_SsuB_transporters"/>
    <property type="match status" value="1"/>
</dbReference>
<keyword evidence="8" id="KW-1185">Reference proteome</keyword>
<gene>
    <name evidence="7" type="ORF">HND93_30125</name>
</gene>
<dbReference type="SMART" id="SM00382">
    <property type="entry name" value="AAA"/>
    <property type="match status" value="1"/>
</dbReference>
<feature type="region of interest" description="Disordered" evidence="5">
    <location>
        <begin position="1"/>
        <end position="22"/>
    </location>
</feature>
<comment type="caution">
    <text evidence="7">The sequence shown here is derived from an EMBL/GenBank/DDBJ whole genome shotgun (WGS) entry which is preliminary data.</text>
</comment>
<keyword evidence="4 7" id="KW-0067">ATP-binding</keyword>
<comment type="similarity">
    <text evidence="1">Belongs to the ABC transporter superfamily.</text>
</comment>
<accession>A0ABX2TI28</accession>
<organism evidence="7 8">
    <name type="scientific">Azospirillum oleiclasticum</name>
    <dbReference type="NCBI Taxonomy" id="2735135"/>
    <lineage>
        <taxon>Bacteria</taxon>
        <taxon>Pseudomonadati</taxon>
        <taxon>Pseudomonadota</taxon>
        <taxon>Alphaproteobacteria</taxon>
        <taxon>Rhodospirillales</taxon>
        <taxon>Azospirillaceae</taxon>
        <taxon>Azospirillum</taxon>
    </lineage>
</organism>
<dbReference type="PANTHER" id="PTHR42788:SF13">
    <property type="entry name" value="ALIPHATIC SULFONATES IMPORT ATP-BINDING PROTEIN SSUB"/>
    <property type="match status" value="1"/>
</dbReference>
<sequence>MTAVATNPGREPSGDRPAKPPAIRIDGLEKIYETIDGERIQAMGPISLDIAEGEFVTIVGPSGCGKSTLLRMLAGLIDRTSGDIRIRGASLTGPQADIGMVFQSPVLLPWKNTLANVMLPAAVLGLDQARSRARAEMLLDMVGLGAFKEKYPGELSGGMQQRVAIARALLHEPGILLMDEPFGALDAMTRETMNMELRRIWRNSGTTIVFVTHSIPEAVFLGSRVLVLSPRPGRVADLVEVELPEDRDLDSMGSDRFGQITRRIRAQFKARGGIE</sequence>
<evidence type="ECO:0000256" key="3">
    <source>
        <dbReference type="ARBA" id="ARBA00022741"/>
    </source>
</evidence>
<proteinExistence type="inferred from homology"/>
<evidence type="ECO:0000256" key="4">
    <source>
        <dbReference type="ARBA" id="ARBA00022840"/>
    </source>
</evidence>